<dbReference type="EMBL" id="AMZN01000082">
    <property type="protein sequence ID" value="ELR69204.1"/>
    <property type="molecule type" value="Genomic_DNA"/>
</dbReference>
<dbReference type="AlphaFoldDB" id="L8JNX0"/>
<comment type="caution">
    <text evidence="1">The sequence shown here is derived from an EMBL/GenBank/DDBJ whole genome shotgun (WGS) entry which is preliminary data.</text>
</comment>
<proteinExistence type="predicted"/>
<dbReference type="Proteomes" id="UP000011135">
    <property type="component" value="Unassembled WGS sequence"/>
</dbReference>
<gene>
    <name evidence="1" type="ORF">C900_05400</name>
</gene>
<sequence>MLSFIFLIACNGKKKTEDEKFFEKYPALKNASKIKNDTVIYDSDGNLIKVQVNPKTVDNVEKVNSVGGELFYKYKTSEEGEILSDSLGNKILESVFKHEYRNEFFEVLMRDDSVKVGEEFIGVIYGFQDDIKINIDGLSHVVTYKDLPFTYKVRNDQPRIYSFSGKIKTFGKEYPFEYKYVVVEADSLDRIQE</sequence>
<organism evidence="1 2">
    <name type="scientific">Fulvivirga imtechensis AK7</name>
    <dbReference type="NCBI Taxonomy" id="1237149"/>
    <lineage>
        <taxon>Bacteria</taxon>
        <taxon>Pseudomonadati</taxon>
        <taxon>Bacteroidota</taxon>
        <taxon>Cytophagia</taxon>
        <taxon>Cytophagales</taxon>
        <taxon>Fulvivirgaceae</taxon>
        <taxon>Fulvivirga</taxon>
    </lineage>
</organism>
<evidence type="ECO:0000313" key="1">
    <source>
        <dbReference type="EMBL" id="ELR69204.1"/>
    </source>
</evidence>
<keyword evidence="2" id="KW-1185">Reference proteome</keyword>
<name>L8JNX0_9BACT</name>
<reference evidence="1 2" key="1">
    <citation type="submission" date="2012-12" db="EMBL/GenBank/DDBJ databases">
        <title>Genome assembly of Fulvivirga imtechensis AK7.</title>
        <authorList>
            <person name="Nupur N."/>
            <person name="Khatri I."/>
            <person name="Kumar R."/>
            <person name="Subramanian S."/>
            <person name="Pinnaka A."/>
        </authorList>
    </citation>
    <scope>NUCLEOTIDE SEQUENCE [LARGE SCALE GENOMIC DNA]</scope>
    <source>
        <strain evidence="1 2">AK7</strain>
    </source>
</reference>
<accession>L8JNX0</accession>
<evidence type="ECO:0000313" key="2">
    <source>
        <dbReference type="Proteomes" id="UP000011135"/>
    </source>
</evidence>
<protein>
    <submittedName>
        <fullName evidence="1">Uncharacterized protein</fullName>
    </submittedName>
</protein>